<dbReference type="InterPro" id="IPR000362">
    <property type="entry name" value="Fumarate_lyase_fam"/>
</dbReference>
<dbReference type="RefSeq" id="WP_166935801.1">
    <property type="nucleotide sequence ID" value="NZ_BAAADD010000006.1"/>
</dbReference>
<sequence>MNNPIERSRRERDGLGELDIQAGALWGIHTQRALANFPATGRRVPPLLIGSIAVVKHAAAVTNAELGFLAPDLAKAIVRGCAKICEGGPQIDQHFPLDALQGGAGTSTNMNVNEVIANLALIELGLKPGDYAHVHPLHHVNLHQSTNDVYPTALRIAAIAGVRNLADSFAKLQGAFQAKETEFQAIAKMGRTELQAAVPMTLGQEFSAFAEAIARDRWRTFKCEERLRLCNIGGTAIGTGLTAPRAFIFRIIEVLRGLTGMGLSRNENVIDATANADAFVEVSGILKASAANLAKIAGDLRLLHFLGEIRLPPLQAGSSIMPGKINPVMTEAVMQVAMTARANDGIVTECAAHGTLQINEFMPLIAYALLDTIAMLETTARALMRHIEGITANATRCAEYMADSPTLLTAFLPKIGYERAEQLSKEFAVAREQNAALTLRAFLVLKLGEAMVAEVLAAPNLIKLGHTES</sequence>
<dbReference type="PANTHER" id="PTHR42696:SF2">
    <property type="entry name" value="ASPARTATE AMMONIA-LYASE"/>
    <property type="match status" value="1"/>
</dbReference>
<evidence type="ECO:0000313" key="3">
    <source>
        <dbReference type="Proteomes" id="UP001499951"/>
    </source>
</evidence>
<dbReference type="InterPro" id="IPR020557">
    <property type="entry name" value="Fumarate_lyase_CS"/>
</dbReference>
<proteinExistence type="predicted"/>
<evidence type="ECO:0000259" key="1">
    <source>
        <dbReference type="Pfam" id="PF00206"/>
    </source>
</evidence>
<protein>
    <submittedName>
        <fullName evidence="2">Aspartate ammonia-lyase</fullName>
    </submittedName>
</protein>
<gene>
    <name evidence="2" type="ORF">GCM10008942_24000</name>
</gene>
<dbReference type="InterPro" id="IPR022761">
    <property type="entry name" value="Fumarate_lyase_N"/>
</dbReference>
<organism evidence="2 3">
    <name type="scientific">Rhizomicrobium electricum</name>
    <dbReference type="NCBI Taxonomy" id="480070"/>
    <lineage>
        <taxon>Bacteria</taxon>
        <taxon>Pseudomonadati</taxon>
        <taxon>Pseudomonadota</taxon>
        <taxon>Alphaproteobacteria</taxon>
        <taxon>Micropepsales</taxon>
        <taxon>Micropepsaceae</taxon>
        <taxon>Rhizomicrobium</taxon>
    </lineage>
</organism>
<keyword evidence="3" id="KW-1185">Reference proteome</keyword>
<dbReference type="Pfam" id="PF00206">
    <property type="entry name" value="Lyase_1"/>
    <property type="match status" value="1"/>
</dbReference>
<dbReference type="Gene3D" id="1.20.200.10">
    <property type="entry name" value="Fumarase/aspartase (Central domain)"/>
    <property type="match status" value="1"/>
</dbReference>
<dbReference type="PANTHER" id="PTHR42696">
    <property type="entry name" value="ASPARTATE AMMONIA-LYASE"/>
    <property type="match status" value="1"/>
</dbReference>
<accession>A0ABN1EU23</accession>
<reference evidence="2 3" key="1">
    <citation type="journal article" date="2019" name="Int. J. Syst. Evol. Microbiol.">
        <title>The Global Catalogue of Microorganisms (GCM) 10K type strain sequencing project: providing services to taxonomists for standard genome sequencing and annotation.</title>
        <authorList>
            <consortium name="The Broad Institute Genomics Platform"/>
            <consortium name="The Broad Institute Genome Sequencing Center for Infectious Disease"/>
            <person name="Wu L."/>
            <person name="Ma J."/>
        </authorList>
    </citation>
    <scope>NUCLEOTIDE SEQUENCE [LARGE SCALE GENOMIC DNA]</scope>
    <source>
        <strain evidence="2 3">JCM 15089</strain>
    </source>
</reference>
<dbReference type="InterPro" id="IPR051546">
    <property type="entry name" value="Aspartate_Ammonia-Lyase"/>
</dbReference>
<feature type="domain" description="Fumarate lyase N-terminal" evidence="1">
    <location>
        <begin position="16"/>
        <end position="338"/>
    </location>
</feature>
<dbReference type="SUPFAM" id="SSF48557">
    <property type="entry name" value="L-aspartase-like"/>
    <property type="match status" value="1"/>
</dbReference>
<dbReference type="Gene3D" id="1.10.275.10">
    <property type="entry name" value="Fumarase/aspartase (N-terminal domain)"/>
    <property type="match status" value="1"/>
</dbReference>
<dbReference type="Proteomes" id="UP001499951">
    <property type="component" value="Unassembled WGS sequence"/>
</dbReference>
<dbReference type="PROSITE" id="PS00163">
    <property type="entry name" value="FUMARATE_LYASES"/>
    <property type="match status" value="1"/>
</dbReference>
<dbReference type="InterPro" id="IPR008948">
    <property type="entry name" value="L-Aspartase-like"/>
</dbReference>
<dbReference type="PRINTS" id="PR00149">
    <property type="entry name" value="FUMRATELYASE"/>
</dbReference>
<dbReference type="EMBL" id="BAAADD010000006">
    <property type="protein sequence ID" value="GAA0574453.1"/>
    <property type="molecule type" value="Genomic_DNA"/>
</dbReference>
<dbReference type="InterPro" id="IPR024083">
    <property type="entry name" value="Fumarase/histidase_N"/>
</dbReference>
<name>A0ABN1EU23_9PROT</name>
<comment type="caution">
    <text evidence="2">The sequence shown here is derived from an EMBL/GenBank/DDBJ whole genome shotgun (WGS) entry which is preliminary data.</text>
</comment>
<evidence type="ECO:0000313" key="2">
    <source>
        <dbReference type="EMBL" id="GAA0574453.1"/>
    </source>
</evidence>
<dbReference type="NCBIfam" id="NF008909">
    <property type="entry name" value="PRK12273.1"/>
    <property type="match status" value="1"/>
</dbReference>